<gene>
    <name evidence="9" type="primary">LOC106466103</name>
</gene>
<evidence type="ECO:0000256" key="7">
    <source>
        <dbReference type="SAM" id="Phobius"/>
    </source>
</evidence>
<dbReference type="SUPFAM" id="SSF103473">
    <property type="entry name" value="MFS general substrate transporter"/>
    <property type="match status" value="1"/>
</dbReference>
<protein>
    <submittedName>
        <fullName evidence="9">Equilibrative nucleoside transporter 4-like</fullName>
    </submittedName>
</protein>
<keyword evidence="6 7" id="KW-0472">Membrane</keyword>
<evidence type="ECO:0000256" key="1">
    <source>
        <dbReference type="ARBA" id="ARBA00004141"/>
    </source>
</evidence>
<comment type="subcellular location">
    <subcellularLocation>
        <location evidence="1">Membrane</location>
        <topology evidence="1">Multi-pass membrane protein</topology>
    </subcellularLocation>
</comment>
<name>A0ABM1BGY8_LIMPO</name>
<feature type="transmembrane region" description="Helical" evidence="7">
    <location>
        <begin position="203"/>
        <end position="223"/>
    </location>
</feature>
<feature type="transmembrane region" description="Helical" evidence="7">
    <location>
        <begin position="497"/>
        <end position="520"/>
    </location>
</feature>
<evidence type="ECO:0000256" key="3">
    <source>
        <dbReference type="ARBA" id="ARBA00022448"/>
    </source>
</evidence>
<feature type="transmembrane region" description="Helical" evidence="7">
    <location>
        <begin position="75"/>
        <end position="97"/>
    </location>
</feature>
<keyword evidence="8" id="KW-1185">Reference proteome</keyword>
<keyword evidence="4 7" id="KW-0812">Transmembrane</keyword>
<feature type="transmembrane region" description="Helical" evidence="7">
    <location>
        <begin position="41"/>
        <end position="63"/>
    </location>
</feature>
<evidence type="ECO:0000256" key="6">
    <source>
        <dbReference type="ARBA" id="ARBA00023136"/>
    </source>
</evidence>
<feature type="transmembrane region" description="Helical" evidence="7">
    <location>
        <begin position="432"/>
        <end position="453"/>
    </location>
</feature>
<dbReference type="RefSeq" id="XP_013781798.1">
    <property type="nucleotide sequence ID" value="XM_013926344.2"/>
</dbReference>
<evidence type="ECO:0000256" key="4">
    <source>
        <dbReference type="ARBA" id="ARBA00022692"/>
    </source>
</evidence>
<feature type="transmembrane region" description="Helical" evidence="7">
    <location>
        <begin position="368"/>
        <end position="389"/>
    </location>
</feature>
<dbReference type="PANTHER" id="PTHR10332">
    <property type="entry name" value="EQUILIBRATIVE NUCLEOSIDE TRANSPORTER"/>
    <property type="match status" value="1"/>
</dbReference>
<dbReference type="PANTHER" id="PTHR10332:SF10">
    <property type="entry name" value="EQUILIBRATIVE NUCLEOSIDE TRANSPORTER 4"/>
    <property type="match status" value="1"/>
</dbReference>
<dbReference type="GeneID" id="106466103"/>
<feature type="transmembrane region" description="Helical" evidence="7">
    <location>
        <begin position="401"/>
        <end position="420"/>
    </location>
</feature>
<comment type="similarity">
    <text evidence="2">Belongs to the SLC29A/ENT transporter (TC 2.A.57) family.</text>
</comment>
<keyword evidence="3" id="KW-0813">Transport</keyword>
<feature type="transmembrane region" description="Helical" evidence="7">
    <location>
        <begin position="140"/>
        <end position="161"/>
    </location>
</feature>
<dbReference type="InterPro" id="IPR002259">
    <property type="entry name" value="Eqnu_transpt"/>
</dbReference>
<evidence type="ECO:0000256" key="5">
    <source>
        <dbReference type="ARBA" id="ARBA00022989"/>
    </source>
</evidence>
<dbReference type="Pfam" id="PF01733">
    <property type="entry name" value="Nucleoside_tran"/>
    <property type="match status" value="2"/>
</dbReference>
<feature type="transmembrane region" description="Helical" evidence="7">
    <location>
        <begin position="109"/>
        <end position="128"/>
    </location>
</feature>
<feature type="transmembrane region" description="Helical" evidence="7">
    <location>
        <begin position="465"/>
        <end position="485"/>
    </location>
</feature>
<sequence>MDENISRGYIQLGKSFKTDRLLRRLSETGHSKPPEDRCHCIYLALLLAGVGFLLPYNSFIIAVDYFQARYPGTTIVFDMSLVYILVAFVAVVINNLLVETLTLNVRITFGYIISFFTLLFVAVFEIWFESFTHTTGYHINLLAVAVVAFGCTVQQSSFYGYTSMLPSRYTQAVMTGESAAGLLISTNRILTKALLDDEKFNTVLFFCISIGIVLFCFTIHFVLQRTEFVKFYVSLCSNCTDDDDLTKRITLEPTEDVGLVDMLDPNESKSGKYGVLSLRSPPPSPTPDSAFQSTEMLDQGYDVSDDNDVYRTPDDPDALSPLPPTGVTTYRVHDVVVKMRGTAYTKHIQMWGGIKRGVIARWQVARTVWPFMLSIAMAYFVTLCLFPGIESEIVSCHLGSWMPVILMAIFNCSDFVGKILASVPYEWTKGKLLLLSASRIILVPNMAMCAAPRGSPLIPGEGWPMILSLMLGLSNGVFGSVPMILAPKMVPDDQKELTGNIMTLSYSLGLTTGSGVAYLIDYMLGPPLMKPCMMTVSPMPVLSSDNLTTSGVLSEMNVTSYYPLQWNISTMSSVDVFNTTLS</sequence>
<evidence type="ECO:0000313" key="9">
    <source>
        <dbReference type="RefSeq" id="XP_013781798.1"/>
    </source>
</evidence>
<accession>A0ABM1BGY8</accession>
<dbReference type="Proteomes" id="UP000694941">
    <property type="component" value="Unplaced"/>
</dbReference>
<dbReference type="InterPro" id="IPR036259">
    <property type="entry name" value="MFS_trans_sf"/>
</dbReference>
<evidence type="ECO:0000313" key="8">
    <source>
        <dbReference type="Proteomes" id="UP000694941"/>
    </source>
</evidence>
<keyword evidence="5 7" id="KW-1133">Transmembrane helix</keyword>
<evidence type="ECO:0000256" key="2">
    <source>
        <dbReference type="ARBA" id="ARBA00007965"/>
    </source>
</evidence>
<reference evidence="9" key="1">
    <citation type="submission" date="2025-08" db="UniProtKB">
        <authorList>
            <consortium name="RefSeq"/>
        </authorList>
    </citation>
    <scope>IDENTIFICATION</scope>
    <source>
        <tissue evidence="9">Muscle</tissue>
    </source>
</reference>
<proteinExistence type="inferred from homology"/>
<organism evidence="8 9">
    <name type="scientific">Limulus polyphemus</name>
    <name type="common">Atlantic horseshoe crab</name>
    <dbReference type="NCBI Taxonomy" id="6850"/>
    <lineage>
        <taxon>Eukaryota</taxon>
        <taxon>Metazoa</taxon>
        <taxon>Ecdysozoa</taxon>
        <taxon>Arthropoda</taxon>
        <taxon>Chelicerata</taxon>
        <taxon>Merostomata</taxon>
        <taxon>Xiphosura</taxon>
        <taxon>Limulidae</taxon>
        <taxon>Limulus</taxon>
    </lineage>
</organism>